<proteinExistence type="predicted"/>
<keyword evidence="2" id="KW-1185">Reference proteome</keyword>
<reference evidence="1" key="2">
    <citation type="submission" date="2013-09" db="EMBL/GenBank/DDBJ databases">
        <title>Draft genome sequence of Alistipes putredinis (DSM 17216).</title>
        <authorList>
            <person name="Sudarsanam P."/>
            <person name="Ley R."/>
            <person name="Guruge J."/>
            <person name="Turnbaugh P.J."/>
            <person name="Mahowald M."/>
            <person name="Liep D."/>
            <person name="Gordon J."/>
        </authorList>
    </citation>
    <scope>NUCLEOTIDE SEQUENCE</scope>
    <source>
        <strain evidence="1">DSM 17216</strain>
    </source>
</reference>
<accession>B0MW01</accession>
<sequence length="40" mass="4624">MSSFPSFIETWIYVDTMVSHIPGNRLSPANKTIKNRRIDT</sequence>
<evidence type="ECO:0000313" key="2">
    <source>
        <dbReference type="Proteomes" id="UP000005819"/>
    </source>
</evidence>
<evidence type="ECO:0000313" key="1">
    <source>
        <dbReference type="EMBL" id="EDS03412.1"/>
    </source>
</evidence>
<protein>
    <submittedName>
        <fullName evidence="1">Uncharacterized protein</fullName>
    </submittedName>
</protein>
<dbReference type="HOGENOM" id="CLU_3283823_0_0_10"/>
<comment type="caution">
    <text evidence="1">The sequence shown here is derived from an EMBL/GenBank/DDBJ whole genome shotgun (WGS) entry which is preliminary data.</text>
</comment>
<name>B0MW01_9BACT</name>
<organism evidence="1 2">
    <name type="scientific">Alistipes putredinis DSM 17216</name>
    <dbReference type="NCBI Taxonomy" id="445970"/>
    <lineage>
        <taxon>Bacteria</taxon>
        <taxon>Pseudomonadati</taxon>
        <taxon>Bacteroidota</taxon>
        <taxon>Bacteroidia</taxon>
        <taxon>Bacteroidales</taxon>
        <taxon>Rikenellaceae</taxon>
        <taxon>Alistipes</taxon>
    </lineage>
</organism>
<dbReference type="Proteomes" id="UP000005819">
    <property type="component" value="Unassembled WGS sequence"/>
</dbReference>
<dbReference type="AlphaFoldDB" id="B0MW01"/>
<gene>
    <name evidence="1" type="ORF">ALIPUT_01231</name>
</gene>
<reference evidence="1" key="1">
    <citation type="submission" date="2007-10" db="EMBL/GenBank/DDBJ databases">
        <authorList>
            <person name="Fulton L."/>
            <person name="Clifton S."/>
            <person name="Fulton B."/>
            <person name="Xu J."/>
            <person name="Minx P."/>
            <person name="Pepin K.H."/>
            <person name="Johnson M."/>
            <person name="Thiruvilangam P."/>
            <person name="Bhonagiri V."/>
            <person name="Nash W.E."/>
            <person name="Mardis E.R."/>
            <person name="Wilson R.K."/>
        </authorList>
    </citation>
    <scope>NUCLEOTIDE SEQUENCE [LARGE SCALE GENOMIC DNA]</scope>
    <source>
        <strain evidence="1">DSM 17216</strain>
    </source>
</reference>
<dbReference type="EMBL" id="ABFK02000018">
    <property type="protein sequence ID" value="EDS03412.1"/>
    <property type="molecule type" value="Genomic_DNA"/>
</dbReference>